<dbReference type="AlphaFoldDB" id="A0A2N6VMQ2"/>
<dbReference type="PANTHER" id="PTHR23131:SF0">
    <property type="entry name" value="ENDORIBONUCLEASE LACTB2"/>
    <property type="match status" value="1"/>
</dbReference>
<proteinExistence type="predicted"/>
<dbReference type="Gene3D" id="3.60.15.10">
    <property type="entry name" value="Ribonuclease Z/Hydroxyacylglutathione hydrolase-like"/>
    <property type="match status" value="1"/>
</dbReference>
<dbReference type="InterPro" id="IPR036388">
    <property type="entry name" value="WH-like_DNA-bd_sf"/>
</dbReference>
<name>A0A2N6VMQ2_9MICO</name>
<dbReference type="PANTHER" id="PTHR23131">
    <property type="entry name" value="ENDORIBONUCLEASE LACTB2"/>
    <property type="match status" value="1"/>
</dbReference>
<dbReference type="EMBL" id="PNHK01000002">
    <property type="protein sequence ID" value="PMD05369.1"/>
    <property type="molecule type" value="Genomic_DNA"/>
</dbReference>
<dbReference type="SMART" id="SM00849">
    <property type="entry name" value="Lactamase_B"/>
    <property type="match status" value="1"/>
</dbReference>
<protein>
    <submittedName>
        <fullName evidence="2">MBL fold metallo-hydrolase</fullName>
    </submittedName>
</protein>
<dbReference type="Proteomes" id="UP000235598">
    <property type="component" value="Unassembled WGS sequence"/>
</dbReference>
<gene>
    <name evidence="2" type="ORF">CJ199_04900</name>
</gene>
<dbReference type="GO" id="GO:0016787">
    <property type="term" value="F:hydrolase activity"/>
    <property type="evidence" value="ECO:0007669"/>
    <property type="project" value="UniProtKB-KW"/>
</dbReference>
<dbReference type="CDD" id="cd16278">
    <property type="entry name" value="metallo-hydrolase-like_MBL-fold"/>
    <property type="match status" value="1"/>
</dbReference>
<reference evidence="2 3" key="1">
    <citation type="submission" date="2017-09" db="EMBL/GenBank/DDBJ databases">
        <title>Bacterial strain isolated from the female urinary microbiota.</title>
        <authorList>
            <person name="Thomas-White K."/>
            <person name="Kumar N."/>
            <person name="Forster S."/>
            <person name="Putonti C."/>
            <person name="Lawley T."/>
            <person name="Wolfe A.J."/>
        </authorList>
    </citation>
    <scope>NUCLEOTIDE SEQUENCE [LARGE SCALE GENOMIC DNA]</scope>
    <source>
        <strain evidence="2 3">UMB1301</strain>
    </source>
</reference>
<dbReference type="InterPro" id="IPR001279">
    <property type="entry name" value="Metallo-B-lactamas"/>
</dbReference>
<dbReference type="InterPro" id="IPR036866">
    <property type="entry name" value="RibonucZ/Hydroxyglut_hydro"/>
</dbReference>
<evidence type="ECO:0000313" key="2">
    <source>
        <dbReference type="EMBL" id="PMD05369.1"/>
    </source>
</evidence>
<dbReference type="Pfam" id="PF00753">
    <property type="entry name" value="Lactamase_B"/>
    <property type="match status" value="1"/>
</dbReference>
<feature type="domain" description="Metallo-beta-lactamase" evidence="1">
    <location>
        <begin position="19"/>
        <end position="187"/>
    </location>
</feature>
<dbReference type="SUPFAM" id="SSF56281">
    <property type="entry name" value="Metallo-hydrolase/oxidoreductase"/>
    <property type="match status" value="1"/>
</dbReference>
<dbReference type="RefSeq" id="WP_102238404.1">
    <property type="nucleotide sequence ID" value="NZ_PNHK01000002.1"/>
</dbReference>
<evidence type="ECO:0000259" key="1">
    <source>
        <dbReference type="SMART" id="SM00849"/>
    </source>
</evidence>
<accession>A0A2N6VMQ2</accession>
<sequence length="268" mass="28795">MKPHIRVTAQNPSPMTLDGTNSYIVPSSDLCSVALIDPGPELSSHKRALENAVDCATLMAIVLTHHHADHSEMLGTAHEWAPGVPIYAVDGAFAKGAPALTSLPPEGHVVEFGSHESDRLTLIPTPGHTADSISVLHGNTLFSGDTILGEGTTVIMYPEGSVGQYLDSMQRISDLVDHTVETIEPAHGPTVKNPRAVVDYYISHRNERLDQVIAAVERVGTIELDETDAISQEYAGRVADLVYADVPQKLRHAVLSSVSAQLEYLLEG</sequence>
<evidence type="ECO:0000313" key="3">
    <source>
        <dbReference type="Proteomes" id="UP000235598"/>
    </source>
</evidence>
<organism evidence="2 3">
    <name type="scientific">Brevibacterium paucivorans</name>
    <dbReference type="NCBI Taxonomy" id="170994"/>
    <lineage>
        <taxon>Bacteria</taxon>
        <taxon>Bacillati</taxon>
        <taxon>Actinomycetota</taxon>
        <taxon>Actinomycetes</taxon>
        <taxon>Micrococcales</taxon>
        <taxon>Brevibacteriaceae</taxon>
        <taxon>Brevibacterium</taxon>
    </lineage>
</organism>
<keyword evidence="2" id="KW-0378">Hydrolase</keyword>
<dbReference type="InterPro" id="IPR050662">
    <property type="entry name" value="Sec-metab_biosynth-thioest"/>
</dbReference>
<comment type="caution">
    <text evidence="2">The sequence shown here is derived from an EMBL/GenBank/DDBJ whole genome shotgun (WGS) entry which is preliminary data.</text>
</comment>
<dbReference type="OrthoDB" id="9788263at2"/>
<dbReference type="Gene3D" id="1.10.10.10">
    <property type="entry name" value="Winged helix-like DNA-binding domain superfamily/Winged helix DNA-binding domain"/>
    <property type="match status" value="1"/>
</dbReference>